<dbReference type="EMBL" id="CM007647">
    <property type="protein sequence ID" value="ONL97502.1"/>
    <property type="molecule type" value="Genomic_DNA"/>
</dbReference>
<dbReference type="InterPro" id="IPR036397">
    <property type="entry name" value="RNaseH_sf"/>
</dbReference>
<dbReference type="InterPro" id="IPR012337">
    <property type="entry name" value="RNaseH-like_sf"/>
</dbReference>
<name>A0A1D6K153_MAIZE</name>
<dbReference type="Gene3D" id="3.30.420.10">
    <property type="entry name" value="Ribonuclease H-like superfamily/Ribonuclease H"/>
    <property type="match status" value="1"/>
</dbReference>
<dbReference type="PANTHER" id="PTHR46814">
    <property type="entry name" value="EGALITARIAN, ISOFORM B"/>
    <property type="match status" value="1"/>
</dbReference>
<evidence type="ECO:0000313" key="1">
    <source>
        <dbReference type="EMBL" id="ONL97502.1"/>
    </source>
</evidence>
<sequence length="77" mass="9142">MWQQGDVNFWTIRPLSDMMVRAATDVVCFLLNIYEKMMGKLRKASLWRLAVCNELHCRCFCLNDNQFAYWSPLTSFL</sequence>
<proteinExistence type="predicted"/>
<gene>
    <name evidence="1" type="ORF">ZEAMMB73_Zm00001d028965</name>
</gene>
<dbReference type="GO" id="GO:0003676">
    <property type="term" value="F:nucleic acid binding"/>
    <property type="evidence" value="ECO:0007669"/>
    <property type="project" value="InterPro"/>
</dbReference>
<organism evidence="1">
    <name type="scientific">Zea mays</name>
    <name type="common">Maize</name>
    <dbReference type="NCBI Taxonomy" id="4577"/>
    <lineage>
        <taxon>Eukaryota</taxon>
        <taxon>Viridiplantae</taxon>
        <taxon>Streptophyta</taxon>
        <taxon>Embryophyta</taxon>
        <taxon>Tracheophyta</taxon>
        <taxon>Spermatophyta</taxon>
        <taxon>Magnoliopsida</taxon>
        <taxon>Liliopsida</taxon>
        <taxon>Poales</taxon>
        <taxon>Poaceae</taxon>
        <taxon>PACMAD clade</taxon>
        <taxon>Panicoideae</taxon>
        <taxon>Andropogonodae</taxon>
        <taxon>Andropogoneae</taxon>
        <taxon>Tripsacinae</taxon>
        <taxon>Zea</taxon>
    </lineage>
</organism>
<dbReference type="AlphaFoldDB" id="A0A1D6K153"/>
<dbReference type="SUPFAM" id="SSF53098">
    <property type="entry name" value="Ribonuclease H-like"/>
    <property type="match status" value="1"/>
</dbReference>
<dbReference type="ExpressionAtlas" id="A0A1D6K153">
    <property type="expression patterns" value="baseline and differential"/>
</dbReference>
<dbReference type="PANTHER" id="PTHR46814:SF1">
    <property type="entry name" value="EGALITARIAN, ISOFORM B"/>
    <property type="match status" value="1"/>
</dbReference>
<protein>
    <submittedName>
        <fullName evidence="1">MADS box interactor-like</fullName>
    </submittedName>
</protein>
<accession>A0A1D6K153</accession>
<reference evidence="1" key="1">
    <citation type="submission" date="2015-12" db="EMBL/GenBank/DDBJ databases">
        <title>Update maize B73 reference genome by single molecule sequencing technologies.</title>
        <authorList>
            <consortium name="Maize Genome Sequencing Project"/>
            <person name="Ware D."/>
        </authorList>
    </citation>
    <scope>NUCLEOTIDE SEQUENCE [LARGE SCALE GENOMIC DNA]</scope>
    <source>
        <tissue evidence="1">Seedling</tissue>
    </source>
</reference>